<gene>
    <name evidence="1" type="primary">N</name>
</gene>
<dbReference type="Gene3D" id="1.10.3050.10">
    <property type="entry name" value="borna disease virus nucleoprotein, domain 2"/>
    <property type="match status" value="1"/>
</dbReference>
<sequence length="357" mass="38954">MEIEPETLEIEALEGDPVHIPSLEVSKTLIKQVGSNEGLEAYIGATTGGSKSAGITMLMIMFPSMATFFGSPHEYRNAQGRGWINSAVVAPKPSERLFVVKAVFSILYTLIRGPSASLDQVTKRFSAMLASMEIVGENPDLTTKFSVMEVVSHLTTIGAKKKILAYLFARGSHPEFGRTATHMLTQLQMVARYGGMTTYEVIEEFLAGDVTQAHLLQGVGKDAVKFRDTVNRLQGRHGHLFPYMKVLGLEGHEELNSTAFPALTKVAIHAKRESEGSFKSYASNKALSNSACRIPESEIKEALKLRKKRTHVSPDDTDGIKKVCGIDDECINSIKAPAAPDLTALMAMLAQRQPSMP</sequence>
<evidence type="ECO:0000313" key="1">
    <source>
        <dbReference type="EMBL" id="DBA13202.1"/>
    </source>
</evidence>
<organism evidence="1">
    <name type="scientific">Para molly bornavirus</name>
    <dbReference type="NCBI Taxonomy" id="3067900"/>
    <lineage>
        <taxon>Viruses</taxon>
        <taxon>Riboviria</taxon>
        <taxon>Orthornavirae</taxon>
        <taxon>Negarnaviricota</taxon>
        <taxon>Haploviricotina</taxon>
        <taxon>Monjiviricetes</taxon>
        <taxon>Mononegavirales</taxon>
        <taxon>Bornaviridae</taxon>
        <taxon>Cultervirus</taxon>
        <taxon>Cultervirus poeciliae</taxon>
    </lineage>
</organism>
<reference evidence="1" key="1">
    <citation type="journal article" date="2023" name="bioRxiv">
        <title>Diving Deep into Fish Bornaviruses: Uncovering Hidden Diversity and Transcriptional Strategies through Comprehensive Data Mining.</title>
        <authorList>
            <person name="Eshak M."/>
            <person name="Rubbenstroth D."/>
            <person name="Beer M."/>
            <person name="Pfaff F."/>
        </authorList>
    </citation>
    <scope>NUCLEOTIDE SEQUENCE</scope>
    <source>
        <strain evidence="1">SRS11708040</strain>
    </source>
</reference>
<protein>
    <submittedName>
        <fullName evidence="1">Nucleoprotein</fullName>
    </submittedName>
</protein>
<accession>A0AA48P9K2</accession>
<dbReference type="InterPro" id="IPR009441">
    <property type="entry name" value="P40_nucleoprot_BD-vir"/>
</dbReference>
<proteinExistence type="predicted"/>
<dbReference type="EMBL" id="BK063657">
    <property type="protein sequence ID" value="DBA13202.1"/>
    <property type="molecule type" value="Viral_cRNA"/>
</dbReference>
<dbReference type="InterPro" id="IPR015970">
    <property type="entry name" value="P40_nucleoprot_sub2_BD-vir"/>
</dbReference>
<dbReference type="SUPFAM" id="SSF101399">
    <property type="entry name" value="P40 nucleoprotein"/>
    <property type="match status" value="1"/>
</dbReference>
<dbReference type="Pfam" id="PF06407">
    <property type="entry name" value="BDV_P40"/>
    <property type="match status" value="1"/>
</dbReference>
<dbReference type="InterPro" id="IPR036260">
    <property type="entry name" value="P40_nucleoprot_sf_BD-vir"/>
</dbReference>
<name>A0AA48P9K2_9MONO</name>